<protein>
    <submittedName>
        <fullName evidence="1">Uncharacterized protein</fullName>
    </submittedName>
</protein>
<proteinExistence type="predicted"/>
<dbReference type="AlphaFoldDB" id="A0AAJ1TZS9"/>
<reference evidence="1" key="1">
    <citation type="submission" date="2023-07" db="EMBL/GenBank/DDBJ databases">
        <title>Functional and genomic diversity of the sorghum phyllosphere microbiome.</title>
        <authorList>
            <person name="Shade A."/>
        </authorList>
    </citation>
    <scope>NUCLEOTIDE SEQUENCE</scope>
    <source>
        <strain evidence="1">SORGH_AS_1067</strain>
    </source>
</reference>
<accession>A0AAJ1TZS9</accession>
<evidence type="ECO:0000313" key="2">
    <source>
        <dbReference type="Proteomes" id="UP001239215"/>
    </source>
</evidence>
<evidence type="ECO:0000313" key="1">
    <source>
        <dbReference type="EMBL" id="MDQ1104819.1"/>
    </source>
</evidence>
<comment type="caution">
    <text evidence="1">The sequence shown here is derived from an EMBL/GenBank/DDBJ whole genome shotgun (WGS) entry which is preliminary data.</text>
</comment>
<sequence>MYLNVNSTHWRSHTRAQVLLIASVAGEMSAVGVGNCTTQTRRGWAGSAVVKLTDRIALPEPVPLATIVELAASRMRNVVQRMFEEEESRVIPSKSFQVIVDALRRSVPGIDQIFANLPPFPRRRQVPLDRLAQRDASQTALRLFDPAWRSLEPVRTPPPPTPLASQLESVASVLRPTRSPRENDSITADTAGFLDWDAAGHAFNGWFLFRSGARQLLVKNINFQPEEPKTGADLVYVRSEPNSVVLVQYKMLRNDKDSYEYYFRDDGRLAGQVHVMLKLSETRTRIMDMTPPASTAPDEYRISPDFGFVKFVEPVQPSQNGDQMSLPAGRYHPARGVLRMLANPTKGPGGGERHVVSQWRSLDGETFAKLVRDQWVGSIGDVTKELFEILGLQSDGPVYLAIEEPERLV</sequence>
<dbReference type="EMBL" id="JAUTAN010000001">
    <property type="protein sequence ID" value="MDQ1104819.1"/>
    <property type="molecule type" value="Genomic_DNA"/>
</dbReference>
<name>A0AAJ1TZS9_9ACTN</name>
<dbReference type="RefSeq" id="WP_307200498.1">
    <property type="nucleotide sequence ID" value="NZ_JAUTAN010000001.1"/>
</dbReference>
<gene>
    <name evidence="1" type="ORF">QE405_002103</name>
</gene>
<dbReference type="Proteomes" id="UP001239215">
    <property type="component" value="Unassembled WGS sequence"/>
</dbReference>
<organism evidence="1 2">
    <name type="scientific">Nocardioides zeae</name>
    <dbReference type="NCBI Taxonomy" id="1457234"/>
    <lineage>
        <taxon>Bacteria</taxon>
        <taxon>Bacillati</taxon>
        <taxon>Actinomycetota</taxon>
        <taxon>Actinomycetes</taxon>
        <taxon>Propionibacteriales</taxon>
        <taxon>Nocardioidaceae</taxon>
        <taxon>Nocardioides</taxon>
    </lineage>
</organism>